<dbReference type="SUPFAM" id="SSF58100">
    <property type="entry name" value="Bacterial hemolysins"/>
    <property type="match status" value="1"/>
</dbReference>
<evidence type="ECO:0000259" key="1">
    <source>
        <dbReference type="Pfam" id="PF01347"/>
    </source>
</evidence>
<dbReference type="InterPro" id="IPR001747">
    <property type="entry name" value="Vitellogenin_N"/>
</dbReference>
<dbReference type="GO" id="GO:0005319">
    <property type="term" value="F:lipid transporter activity"/>
    <property type="evidence" value="ECO:0007669"/>
    <property type="project" value="InterPro"/>
</dbReference>
<dbReference type="PANTHER" id="PTHR16897:SF2">
    <property type="entry name" value="OS03G0226600 PROTEIN"/>
    <property type="match status" value="1"/>
</dbReference>
<dbReference type="Pfam" id="PF01347">
    <property type="entry name" value="Vitellogenin_N"/>
    <property type="match status" value="1"/>
</dbReference>
<name>C3YT82_BRAFL</name>
<feature type="domain" description="Vitellogenin" evidence="1">
    <location>
        <begin position="101"/>
        <end position="351"/>
    </location>
</feature>
<dbReference type="SUPFAM" id="SSF48431">
    <property type="entry name" value="Lipovitellin-phosvitin complex, superhelical domain"/>
    <property type="match status" value="1"/>
</dbReference>
<dbReference type="FunFam" id="1.25.10.20:FF:000008">
    <property type="entry name" value="Uncharacterized protein"/>
    <property type="match status" value="1"/>
</dbReference>
<proteinExistence type="predicted"/>
<dbReference type="Gene3D" id="1.25.10.20">
    <property type="entry name" value="Vitellinogen, superhelical"/>
    <property type="match status" value="1"/>
</dbReference>
<organism>
    <name type="scientific">Branchiostoma floridae</name>
    <name type="common">Florida lancelet</name>
    <name type="synonym">Amphioxus</name>
    <dbReference type="NCBI Taxonomy" id="7739"/>
    <lineage>
        <taxon>Eukaryota</taxon>
        <taxon>Metazoa</taxon>
        <taxon>Chordata</taxon>
        <taxon>Cephalochordata</taxon>
        <taxon>Leptocardii</taxon>
        <taxon>Amphioxiformes</taxon>
        <taxon>Branchiostomatidae</taxon>
        <taxon>Branchiostoma</taxon>
    </lineage>
</organism>
<accession>C3YT82</accession>
<protein>
    <recommendedName>
        <fullName evidence="1">Vitellogenin domain-containing protein</fullName>
    </recommendedName>
</protein>
<gene>
    <name evidence="2" type="ORF">BRAFLDRAFT_99627</name>
</gene>
<dbReference type="EMBL" id="GG666551">
    <property type="protein sequence ID" value="EEN56449.1"/>
    <property type="molecule type" value="Genomic_DNA"/>
</dbReference>
<reference evidence="2" key="1">
    <citation type="journal article" date="2008" name="Nature">
        <title>The amphioxus genome and the evolution of the chordate karyotype.</title>
        <authorList>
            <consortium name="US DOE Joint Genome Institute (JGI-PGF)"/>
            <person name="Putnam N.H."/>
            <person name="Butts T."/>
            <person name="Ferrier D.E.K."/>
            <person name="Furlong R.F."/>
            <person name="Hellsten U."/>
            <person name="Kawashima T."/>
            <person name="Robinson-Rechavi M."/>
            <person name="Shoguchi E."/>
            <person name="Terry A."/>
            <person name="Yu J.-K."/>
            <person name="Benito-Gutierrez E.L."/>
            <person name="Dubchak I."/>
            <person name="Garcia-Fernandez J."/>
            <person name="Gibson-Brown J.J."/>
            <person name="Grigoriev I.V."/>
            <person name="Horton A.C."/>
            <person name="de Jong P.J."/>
            <person name="Jurka J."/>
            <person name="Kapitonov V.V."/>
            <person name="Kohara Y."/>
            <person name="Kuroki Y."/>
            <person name="Lindquist E."/>
            <person name="Lucas S."/>
            <person name="Osoegawa K."/>
            <person name="Pennacchio L.A."/>
            <person name="Salamov A.A."/>
            <person name="Satou Y."/>
            <person name="Sauka-Spengler T."/>
            <person name="Schmutz J."/>
            <person name="Shin-I T."/>
            <person name="Toyoda A."/>
            <person name="Bronner-Fraser M."/>
            <person name="Fujiyama A."/>
            <person name="Holland L.Z."/>
            <person name="Holland P.W.H."/>
            <person name="Satoh N."/>
            <person name="Rokhsar D.S."/>
        </authorList>
    </citation>
    <scope>NUCLEOTIDE SEQUENCE [LARGE SCALE GENOMIC DNA]</scope>
    <source>
        <strain evidence="2">S238N-H82</strain>
        <tissue evidence="2">Testes</tissue>
    </source>
</reference>
<sequence>MEVSSVELLHGGCSCSPFSHLYYLICCTDLPLMTAESDGHLKLLQVIPADQPDGYEDVPMGFKHGTLVIDEPPKRILTLEDQEDTIVGNLTCMRTVRPKESQERITCFHNIVEALHHLSSDNLTKVANTFIPANSTSEDDIENRDVIADALGAMATNASLTLLTQLVLTPQQKDAKLVLRTLFHFFGLERPPPEITMKTVENMCFKWKMKFDDEEDGRHVWTRAHLLLGTLAGNIHTTDPARADVIIDRLHGMVEIHDPWKHRQLRSVLTEEEYSSHLHEKATILGALGNAGMDRSYDYLVSYMNSTDAPSVLKRTSMTALKSYDHQKAADEILRVALEDPDGHVRYAAALDYLGHPRANHLWTAQQQINHRYQNYTAIAERREKRGLSEAVEKLGKLFKGHHFKLETPSMDWHKRIGSEKIGASLGLVIRNEMELDLKPLKGGFYVDVLDHAYAKIHVGIIGIDWTFLDARVCFKGQAEYEFNVFHEFNYEEIFQLVKKFDGVINQVVGNVKNNIIRFRKLLGRKTGSIDGTFDDIIKSVEKFPDQVKELKVKAKNFTRKAGEYTNLHPVVENVKHVVQRVSTLISDVKDDVMEFYHAIADAVTITFPWAADQIEKGVKMVVSSIGRLIKTPKTAIEDIYKGVTMIKFAVSGLIEAKQRIEKALLFNEDKKLHWMNLKEDLTQLVDDISVADDSLQELKDWAVRSKPFIKRLFGADTSKAKKQIVAELRKLMNGLLGPVQEVKGIPDIFLSSYDETAKIIKSIKDGYQGIKKGYDEAKSLIEQIFGNKADQDFPRKYLESDSCGDGFYPSTGKGKYAEQGVLLEAAAGQQVFKGTLIGTVTSSACQPNHIHLAIRQTESGGLVDPTPFMEKRDMVAPKWKQECGDWNLVFKNEVVSRGNFLGPKEEDTSPARTEPDVSGISDLILEFTDIEGRKKRDVEPPHDQAKGFVSSLDLPEVKDVVSPLDFDFRSLKLSKVLDFMTSSGLSDAASRLSQTVERLQESLYEEKISCPVPETLDDAALRRILHDGGNPATGSRKTLLKNYRKPENRCPNLWERLPQNIHCFFDDNCLGVTCCVELDLFFTKQTVSASVVIDPCHNQLTLGLGSWRKTFNITKPSFAAEDVGRTEENRLILGIAQVSVKYKYRMSRVPGGVELTFQVTLCSVRDDLCLPFVSVFSRTRLQLGICQATGLVSSGRRKRSTKDLELSLGDVEKLVSDADDAVTGVIKDLRARYRDMAKGSIDSTIHAVFKDAFARLDKLLSVKIPFGPQNVDFFKYQANFMLGPIPMVFRVQAWGGLGISILFFEARLQIRGYIMTTSFPTKAELQFNKFPLDVSIRMDMNLVPLRLELRGILELNLNLIFTTIKKTLIDKHIWEYSTPTIHATIFAINSEEPDKTPPDFSIYASVKPFEGFRVKETERAARDQTTSCIVQQKSGRDYTEPAFLLELAVQDDRSEVLRGGVPLYFTVTGTNSAKLTSLVTCELPTYDVTLPAGRVTPDFISTSHPSILRSSAVALEDTALTSQKARYSLCFCDYEVISDYDMEAIGLGRKVYGDQVVPWKEVDAKKINVDISIGHDPHDTRNLEYFAAPRLGRVLSKPHHVAHYPFAQKCARDCLALPSTKCLSFNYDYSDNGRCELLEEIEGHGVVMYRDGIFHNFERLGIGHAVEVVHEDLNLIHNQLYYYNLFLNNAVGYTNILTSEPVMVDFVPPSPGPLENVSLDVTSAEVCEEFVPDEWEDRCVEQTPLPNHRSVIDGEGSRTVFNGNKPLLDLRYFRPNTYVTANWDGFHDDETGILGYTWTVGTYHCQDDVHPHRDPHSHLYGEDEWTHQGLAYPLELDDGFYHVSVRAVNKVEFGGPLATTVCHGTPYTIDTTPPFVNHVKFISYDEVTYELIVEYNVR</sequence>
<dbReference type="PANTHER" id="PTHR16897">
    <property type="entry name" value="OS10G0105400 PROTEIN"/>
    <property type="match status" value="1"/>
</dbReference>
<dbReference type="InParanoid" id="C3YT82"/>
<evidence type="ECO:0000313" key="2">
    <source>
        <dbReference type="EMBL" id="EEN56449.1"/>
    </source>
</evidence>
<dbReference type="InterPro" id="IPR011030">
    <property type="entry name" value="Lipovitellin_superhlx_dom"/>
</dbReference>